<organism evidence="2 3">
    <name type="scientific">Dictyostelium purpureum</name>
    <name type="common">Slime mold</name>
    <dbReference type="NCBI Taxonomy" id="5786"/>
    <lineage>
        <taxon>Eukaryota</taxon>
        <taxon>Amoebozoa</taxon>
        <taxon>Evosea</taxon>
        <taxon>Eumycetozoa</taxon>
        <taxon>Dictyostelia</taxon>
        <taxon>Dictyosteliales</taxon>
        <taxon>Dictyosteliaceae</taxon>
        <taxon>Dictyostelium</taxon>
    </lineage>
</organism>
<dbReference type="AlphaFoldDB" id="F1A4I2"/>
<proteinExistence type="predicted"/>
<evidence type="ECO:0000313" key="2">
    <source>
        <dbReference type="EMBL" id="EGC28899.1"/>
    </source>
</evidence>
<gene>
    <name evidence="2" type="ORF">DICPUDRAFT_85040</name>
</gene>
<name>F1A4I2_DICPU</name>
<evidence type="ECO:0008006" key="4">
    <source>
        <dbReference type="Google" id="ProtNLM"/>
    </source>
</evidence>
<evidence type="ECO:0000256" key="1">
    <source>
        <dbReference type="SAM" id="SignalP"/>
    </source>
</evidence>
<dbReference type="InParanoid" id="F1A4I2"/>
<keyword evidence="3" id="KW-1185">Reference proteome</keyword>
<feature type="signal peptide" evidence="1">
    <location>
        <begin position="1"/>
        <end position="20"/>
    </location>
</feature>
<reference evidence="3" key="1">
    <citation type="journal article" date="2011" name="Genome Biol.">
        <title>Comparative genomics of the social amoebae Dictyostelium discoideum and Dictyostelium purpureum.</title>
        <authorList>
            <consortium name="US DOE Joint Genome Institute (JGI-PGF)"/>
            <person name="Sucgang R."/>
            <person name="Kuo A."/>
            <person name="Tian X."/>
            <person name="Salerno W."/>
            <person name="Parikh A."/>
            <person name="Feasley C.L."/>
            <person name="Dalin E."/>
            <person name="Tu H."/>
            <person name="Huang E."/>
            <person name="Barry K."/>
            <person name="Lindquist E."/>
            <person name="Shapiro H."/>
            <person name="Bruce D."/>
            <person name="Schmutz J."/>
            <person name="Salamov A."/>
            <person name="Fey P."/>
            <person name="Gaudet P."/>
            <person name="Anjard C."/>
            <person name="Babu M.M."/>
            <person name="Basu S."/>
            <person name="Bushmanova Y."/>
            <person name="van der Wel H."/>
            <person name="Katoh-Kurasawa M."/>
            <person name="Dinh C."/>
            <person name="Coutinho P.M."/>
            <person name="Saito T."/>
            <person name="Elias M."/>
            <person name="Schaap P."/>
            <person name="Kay R.R."/>
            <person name="Henrissat B."/>
            <person name="Eichinger L."/>
            <person name="Rivero F."/>
            <person name="Putnam N.H."/>
            <person name="West C.M."/>
            <person name="Loomis W.F."/>
            <person name="Chisholm R.L."/>
            <person name="Shaulsky G."/>
            <person name="Strassmann J.E."/>
            <person name="Queller D.C."/>
            <person name="Kuspa A."/>
            <person name="Grigoriev I.V."/>
        </authorList>
    </citation>
    <scope>NUCLEOTIDE SEQUENCE [LARGE SCALE GENOMIC DNA]</scope>
    <source>
        <strain evidence="3">QSDP1</strain>
    </source>
</reference>
<protein>
    <recommendedName>
        <fullName evidence="4">Lipoprotein</fullName>
    </recommendedName>
</protein>
<dbReference type="GeneID" id="10506956"/>
<dbReference type="Proteomes" id="UP000001064">
    <property type="component" value="Unassembled WGS sequence"/>
</dbReference>
<keyword evidence="1" id="KW-0732">Signal</keyword>
<accession>F1A4I2</accession>
<sequence length="132" mass="14828">MLKKIFIIFIFLLSLNGCFANSANRYRDYLSFNGMKTEFRAINNSGIVTITVEAIGLIDFNRSVSSKFPIKELIPNTHIATVITGTCNGSSYPLRVAFFEKMIFIQSLEPTVNDCSAIAVDPFTIEWVSSWN</sequence>
<dbReference type="RefSeq" id="XP_003294576.1">
    <property type="nucleotide sequence ID" value="XM_003294528.1"/>
</dbReference>
<dbReference type="EMBL" id="GL871522">
    <property type="protein sequence ID" value="EGC28899.1"/>
    <property type="molecule type" value="Genomic_DNA"/>
</dbReference>
<feature type="chain" id="PRO_5003265610" description="Lipoprotein" evidence="1">
    <location>
        <begin position="21"/>
        <end position="132"/>
    </location>
</feature>
<dbReference type="KEGG" id="dpp:DICPUDRAFT_85040"/>
<dbReference type="VEuPathDB" id="AmoebaDB:DICPUDRAFT_85040"/>
<evidence type="ECO:0000313" key="3">
    <source>
        <dbReference type="Proteomes" id="UP000001064"/>
    </source>
</evidence>